<proteinExistence type="predicted"/>
<dbReference type="PROSITE" id="PS50106">
    <property type="entry name" value="PDZ"/>
    <property type="match status" value="1"/>
</dbReference>
<dbReference type="SMART" id="SM00248">
    <property type="entry name" value="ANK"/>
    <property type="match status" value="3"/>
</dbReference>
<dbReference type="OrthoDB" id="2157866at2759"/>
<feature type="region of interest" description="Disordered" evidence="1">
    <location>
        <begin position="1831"/>
        <end position="1868"/>
    </location>
</feature>
<dbReference type="PANTHER" id="PTHR47644">
    <property type="entry name" value="AGAP008221-PA"/>
    <property type="match status" value="1"/>
</dbReference>
<feature type="compositionally biased region" description="Basic and acidic residues" evidence="1">
    <location>
        <begin position="1603"/>
        <end position="1612"/>
    </location>
</feature>
<keyword evidence="5" id="KW-1185">Reference proteome</keyword>
<dbReference type="Pfam" id="PF00595">
    <property type="entry name" value="PDZ"/>
    <property type="match status" value="1"/>
</dbReference>
<feature type="compositionally biased region" description="Polar residues" evidence="1">
    <location>
        <begin position="1671"/>
        <end position="1686"/>
    </location>
</feature>
<dbReference type="SMART" id="SM00228">
    <property type="entry name" value="PDZ"/>
    <property type="match status" value="1"/>
</dbReference>
<organism evidence="4 5">
    <name type="scientific">Polypedilum vanderplanki</name>
    <name type="common">Sleeping chironomid midge</name>
    <dbReference type="NCBI Taxonomy" id="319348"/>
    <lineage>
        <taxon>Eukaryota</taxon>
        <taxon>Metazoa</taxon>
        <taxon>Ecdysozoa</taxon>
        <taxon>Arthropoda</taxon>
        <taxon>Hexapoda</taxon>
        <taxon>Insecta</taxon>
        <taxon>Pterygota</taxon>
        <taxon>Neoptera</taxon>
        <taxon>Endopterygota</taxon>
        <taxon>Diptera</taxon>
        <taxon>Nematocera</taxon>
        <taxon>Chironomoidea</taxon>
        <taxon>Chironomidae</taxon>
        <taxon>Chironominae</taxon>
        <taxon>Polypedilum</taxon>
        <taxon>Polypedilum</taxon>
    </lineage>
</organism>
<dbReference type="Pfam" id="PF12796">
    <property type="entry name" value="Ank_2"/>
    <property type="match status" value="1"/>
</dbReference>
<dbReference type="Gene3D" id="2.30.29.30">
    <property type="entry name" value="Pleckstrin-homology domain (PH domain)/Phosphotyrosine-binding domain (PTB)"/>
    <property type="match status" value="2"/>
</dbReference>
<dbReference type="SUPFAM" id="SSF50729">
    <property type="entry name" value="PH domain-like"/>
    <property type="match status" value="2"/>
</dbReference>
<dbReference type="SUPFAM" id="SSF50156">
    <property type="entry name" value="PDZ domain-like"/>
    <property type="match status" value="1"/>
</dbReference>
<comment type="caution">
    <text evidence="4">The sequence shown here is derived from an EMBL/GenBank/DDBJ whole genome shotgun (WGS) entry which is preliminary data.</text>
</comment>
<feature type="compositionally biased region" description="Polar residues" evidence="1">
    <location>
        <begin position="1406"/>
        <end position="1441"/>
    </location>
</feature>
<accession>A0A9J6CP24</accession>
<feature type="compositionally biased region" description="Low complexity" evidence="1">
    <location>
        <begin position="1515"/>
        <end position="1528"/>
    </location>
</feature>
<name>A0A9J6CP24_POLVA</name>
<dbReference type="EMBL" id="JADBJN010000001">
    <property type="protein sequence ID" value="KAG5684042.1"/>
    <property type="molecule type" value="Genomic_DNA"/>
</dbReference>
<evidence type="ECO:0000259" key="2">
    <source>
        <dbReference type="PROSITE" id="PS50003"/>
    </source>
</evidence>
<evidence type="ECO:0000313" key="4">
    <source>
        <dbReference type="EMBL" id="KAG5684042.1"/>
    </source>
</evidence>
<dbReference type="SUPFAM" id="SSF52540">
    <property type="entry name" value="P-loop containing nucleoside triphosphate hydrolases"/>
    <property type="match status" value="1"/>
</dbReference>
<feature type="compositionally biased region" description="Polar residues" evidence="1">
    <location>
        <begin position="1637"/>
        <end position="1647"/>
    </location>
</feature>
<evidence type="ECO:0000259" key="3">
    <source>
        <dbReference type="PROSITE" id="PS50106"/>
    </source>
</evidence>
<evidence type="ECO:0000256" key="1">
    <source>
        <dbReference type="SAM" id="MobiDB-lite"/>
    </source>
</evidence>
<feature type="domain" description="PH" evidence="2">
    <location>
        <begin position="2183"/>
        <end position="2280"/>
    </location>
</feature>
<dbReference type="InterPro" id="IPR036034">
    <property type="entry name" value="PDZ_sf"/>
</dbReference>
<protein>
    <submittedName>
        <fullName evidence="4">Uncharacterized protein</fullName>
    </submittedName>
</protein>
<dbReference type="SMART" id="SM00233">
    <property type="entry name" value="PH"/>
    <property type="match status" value="2"/>
</dbReference>
<dbReference type="InterPro" id="IPR027417">
    <property type="entry name" value="P-loop_NTPase"/>
</dbReference>
<feature type="domain" description="PH" evidence="2">
    <location>
        <begin position="2064"/>
        <end position="2161"/>
    </location>
</feature>
<feature type="compositionally biased region" description="Polar residues" evidence="1">
    <location>
        <begin position="1614"/>
        <end position="1626"/>
    </location>
</feature>
<gene>
    <name evidence="4" type="ORF">PVAND_013294</name>
</gene>
<dbReference type="Gene3D" id="1.25.40.20">
    <property type="entry name" value="Ankyrin repeat-containing domain"/>
    <property type="match status" value="1"/>
</dbReference>
<dbReference type="PANTHER" id="PTHR47644:SF1">
    <property type="entry name" value="PDZ DOMAIN-CONTAINING PROTEIN"/>
    <property type="match status" value="1"/>
</dbReference>
<evidence type="ECO:0000313" key="5">
    <source>
        <dbReference type="Proteomes" id="UP001107558"/>
    </source>
</evidence>
<dbReference type="InterPro" id="IPR011993">
    <property type="entry name" value="PH-like_dom_sf"/>
</dbReference>
<dbReference type="PROSITE" id="PS50003">
    <property type="entry name" value="PH_DOMAIN"/>
    <property type="match status" value="2"/>
</dbReference>
<dbReference type="InterPro" id="IPR036770">
    <property type="entry name" value="Ankyrin_rpt-contain_sf"/>
</dbReference>
<sequence>MTLSLPPPNSLGISFELPIGNDVIKNELEKYLPEYLNNLSSWNFTNCESFSDASRLFIQENLVTELQRHSNIVHLIIKLNEKITLENFEVPKYDNFKGIKEILITYESNNDENQTILCWKNEKFQHFQWIYLNDDYSKSISPFVEKFLKEELTSIKVDHFASTLKNEVYLPNISNGQGFNLLMKAVEENNIEICQYLLKHPFDINQKSIKEETAADIAWKNKNLEILLMLLKDNSIFPKLFDRDQADEPINEFLNICVGMHDAIKENDVEAIQTILAENRNLRHFYNSNNVSAAAFAIDEKQIGLYRVLTKRNVTFGPIEDYNKYFDFLEKHEKKHIKEIHDENSQELLEKHITFLILNSIISHDDKTVDVRQDIVKEAFKTLNEIPQMKLIMQVVATSKKLKITFDFYRDSVEFMDPVTGNPSISGIFYLKGNIYIAARNLLQASTRLRVIAVLAHELCHYAMYLVYGNDAKPYAIDDDTMAKRFQTILETCEGKQTEEEIINLLFCYSKSDQHAELIVRVPHMLTYYHENQNELIKLRDTFNSLFGYFDNTVMQDMEESLPVLKKLSYDVSDINFEELTVPLKQKIYHSFVNFQGQEIEFSEILTSIYSKVLRCLKTEHIHNLMKGTVIDIHQKDFNLPKIYMKRNICKKFMDHIVNEQMNVKDFLSNVENERIVLILGEADEGKTTFIKNANKELKEIKPNYWISYIDLKKHLNVYEKYENSFISIQNILTILNEILELDSKLEIEIFNELYKQEKVILMFDGFDEIAPIFNKIFLKLVNFIALNSKNQQWISSRIHHKIELQKQLLVDNKYYYRMPKLDKNSKNQLVMIILESYAHIKEKQLMMKEIQTLLELLGKSEEITSPQLIVMITDLCCKDKKFTSKFNIHELYSEIFSKKKDFLEQKGPVANKDRDNEKSTMTIWQIHQLYALKNNIGNTFKELDGKKTFFLNTLELFKKWKEQQGDWSPEAVSRYGFMFVNDWKIEQGTSVFVHKTYQDYFIAQFIIESICLSHTLSSNENEIEVKMELLLLYISNVYYDNCNDWLPWLFIESYLRNIFNRLKTVKFNPEIIKFFKKREKMNMNVKKFIKMFEFFSQDKEITDLVISRYEGKNVFKFVITSPKNDELHRILNFIKLYEEKYGPDWYKQTGYTFSEEYVSSLVKPKEIDFCKMLKFESTDDFKHSKNMCQTFYKFLKFLKYSKMSKIEFVSFLKLHLYEMINFAMRSMVVCKEFFDLLNFYYTHEPDEECYSILKENLKLTEFYINDKSYEWIDETYLKRFEYFWPLPPLPPLAQPTGTMLNQQKSSTTNIHQSSNVMVTTTTQTAPISTIKTITSTSTTTTPTGVVKPTPSIAVTHSQSIEREEAALLNLTTTHVRSLSPSKRKELKKFMQQKNKHSAFDKYQRSNESLDSNVKTSTESILNRNEASEGSTTEDYMTCTDNSKRTHTHPAQGIRYTTTSSKGTIFPTSHIAGTTQNSQAITIDGSSFESASSFHSLARIDAICEDTAVDEKPKSSPAHSDSSTSSGSYRMPPQLKASSPSRTTLPKPAHVIIKKNKKESVSDDERSDKFQSSSHDERDHKALRMRKPKEWNEEERRRKKGNFKLEIDKESKMPLSSSFARTSTSVLKKMSPDDKSSLNVLDGTSPSKQKTRFRPKTRKTPRNRTPIGTGDESTSVRRLSKTSLNKSPEKPSVIAAPMPQQPQVASIQPAKVSPLKFTKPCHLASPTKHQKKSSSAIQRLKAISTESLRSVSPGSDSVFYNSEADLLEHQIHCHHCGKEVEVVTAVGGGSEESVVIVDDGPDIVQPPEGFADSPNGISKIPPALKYYKRFRSEDRRHKKGSNGRAKSEERGSEDVTNGKIRGSGSSPCVVPSPFGHDHHHELEQGIYHGSYSHGTWICIADKDFWRKNEIPVDAKYAESGGSERRASTESEKEFRKKYQAITHRLVHRKSCVEMYRRQSSNSFDTDKRVIVQRLSGEFGFRIHGSKPVVVSAIEKDTPAETSGLEVGDIVLSVNGISVVDKSHSEVVKIAHAGSDTLELEVARTMNAFSPVSEPSPSTTSEGTETLHSGFLWRKSDSCKWIRRWFCLRTDQCLYFYKNETDIQPLGIILLTNHIVSQVPFEKSNRPFSFTIETSESRVHMLSADSQDTLNGWISVLSRAAEQNDPWLEMNSRNLKLPPSSITRPDCAGYLMKLGIRWRSWTKRYCVLKDACLYFYNDSNSKSAIGMVLLQGYRVQPFAMGGKKYAFELIPAEPKYRSYYFHTETEMDKKRWVAALEYSIDRWMKAN</sequence>
<dbReference type="CDD" id="cd00136">
    <property type="entry name" value="PDZ_canonical"/>
    <property type="match status" value="1"/>
</dbReference>
<dbReference type="InterPro" id="IPR001478">
    <property type="entry name" value="PDZ"/>
</dbReference>
<dbReference type="Proteomes" id="UP001107558">
    <property type="component" value="Chromosome 1"/>
</dbReference>
<feature type="region of interest" description="Disordered" evidence="1">
    <location>
        <begin position="1508"/>
        <end position="1694"/>
    </location>
</feature>
<dbReference type="Pfam" id="PF00169">
    <property type="entry name" value="PH"/>
    <property type="match status" value="2"/>
</dbReference>
<dbReference type="InterPro" id="IPR001849">
    <property type="entry name" value="PH_domain"/>
</dbReference>
<feature type="domain" description="PDZ" evidence="3">
    <location>
        <begin position="1968"/>
        <end position="2045"/>
    </location>
</feature>
<feature type="compositionally biased region" description="Basic and acidic residues" evidence="1">
    <location>
        <begin position="1558"/>
        <end position="1596"/>
    </location>
</feature>
<dbReference type="Gene3D" id="2.30.42.10">
    <property type="match status" value="1"/>
</dbReference>
<dbReference type="SUPFAM" id="SSF48403">
    <property type="entry name" value="Ankyrin repeat"/>
    <property type="match status" value="1"/>
</dbReference>
<dbReference type="InterPro" id="IPR002110">
    <property type="entry name" value="Ankyrin_rpt"/>
</dbReference>
<dbReference type="Gene3D" id="3.40.50.300">
    <property type="entry name" value="P-loop containing nucleotide triphosphate hydrolases"/>
    <property type="match status" value="1"/>
</dbReference>
<feature type="region of interest" description="Disordered" evidence="1">
    <location>
        <begin position="1396"/>
        <end position="1463"/>
    </location>
</feature>
<feature type="compositionally biased region" description="Basic residues" evidence="1">
    <location>
        <begin position="1649"/>
        <end position="1662"/>
    </location>
</feature>
<reference evidence="4" key="1">
    <citation type="submission" date="2021-03" db="EMBL/GenBank/DDBJ databases">
        <title>Chromosome level genome of the anhydrobiotic midge Polypedilum vanderplanki.</title>
        <authorList>
            <person name="Yoshida Y."/>
            <person name="Kikawada T."/>
            <person name="Gusev O."/>
        </authorList>
    </citation>
    <scope>NUCLEOTIDE SEQUENCE</scope>
    <source>
        <strain evidence="4">NIAS01</strain>
        <tissue evidence="4">Whole body or cell culture</tissue>
    </source>
</reference>